<evidence type="ECO:0000313" key="3">
    <source>
        <dbReference type="Proteomes" id="UP001286313"/>
    </source>
</evidence>
<feature type="region of interest" description="Disordered" evidence="1">
    <location>
        <begin position="84"/>
        <end position="107"/>
    </location>
</feature>
<evidence type="ECO:0000313" key="2">
    <source>
        <dbReference type="EMBL" id="KAK3892258.1"/>
    </source>
</evidence>
<feature type="compositionally biased region" description="Basic residues" evidence="1">
    <location>
        <begin position="87"/>
        <end position="104"/>
    </location>
</feature>
<dbReference type="AlphaFoldDB" id="A0AAE1GFI4"/>
<sequence>MGLQYKHTNFSLLQEDFDGSLDSQGTRRDSQKTQEVLPQTLQVLLLQEAEGTQRDIQRTQQILTQILQVFQEERVLQMIPRKDMARRNTHKKGTGNRRRGKRRKKEEEEVLRQVLLETLQEHRRRLPRNKQEVMKGGVLNTIKVREWFSDCHLLTCPQRPFTSKYKTEGAGVQKPSTPEYKTENVRVQKPSTSKYTHKTEGAGVQKPSTSKYKTEGAGVQKPELTQDGTPHQDNSTHTFKNHAGKIQDNFTHTFKKYEFEGVGVGVGGEGVNWVRMRREAPAGVMYLPVGGGVGVGCPDAVDAAAVSISQLVFLSVCIGRALQHLQELLGRRKVVTHHHLQKRRDTQALGNNIHALGNNIHALGNNIHALGNNIHALGTDTHALGTNTHTLGTDTHALGNSSFIKN</sequence>
<accession>A0AAE1GFI4</accession>
<dbReference type="Gene3D" id="2.150.10.10">
    <property type="entry name" value="Serralysin-like metalloprotease, C-terminal"/>
    <property type="match status" value="1"/>
</dbReference>
<keyword evidence="3" id="KW-1185">Reference proteome</keyword>
<feature type="region of interest" description="Disordered" evidence="1">
    <location>
        <begin position="167"/>
        <end position="233"/>
    </location>
</feature>
<dbReference type="InterPro" id="IPR011049">
    <property type="entry name" value="Serralysin-like_metalloprot_C"/>
</dbReference>
<dbReference type="EMBL" id="JAWQEG010000271">
    <property type="protein sequence ID" value="KAK3892258.1"/>
    <property type="molecule type" value="Genomic_DNA"/>
</dbReference>
<dbReference type="Proteomes" id="UP001286313">
    <property type="component" value="Unassembled WGS sequence"/>
</dbReference>
<reference evidence="2" key="1">
    <citation type="submission" date="2023-10" db="EMBL/GenBank/DDBJ databases">
        <title>Genome assemblies of two species of porcelain crab, Petrolisthes cinctipes and Petrolisthes manimaculis (Anomura: Porcellanidae).</title>
        <authorList>
            <person name="Angst P."/>
        </authorList>
    </citation>
    <scope>NUCLEOTIDE SEQUENCE</scope>
    <source>
        <strain evidence="2">PB745_01</strain>
        <tissue evidence="2">Gill</tissue>
    </source>
</reference>
<gene>
    <name evidence="2" type="ORF">Pcinc_003879</name>
</gene>
<proteinExistence type="predicted"/>
<name>A0AAE1GFI4_PETCI</name>
<organism evidence="2 3">
    <name type="scientific">Petrolisthes cinctipes</name>
    <name type="common">Flat porcelain crab</name>
    <dbReference type="NCBI Taxonomy" id="88211"/>
    <lineage>
        <taxon>Eukaryota</taxon>
        <taxon>Metazoa</taxon>
        <taxon>Ecdysozoa</taxon>
        <taxon>Arthropoda</taxon>
        <taxon>Crustacea</taxon>
        <taxon>Multicrustacea</taxon>
        <taxon>Malacostraca</taxon>
        <taxon>Eumalacostraca</taxon>
        <taxon>Eucarida</taxon>
        <taxon>Decapoda</taxon>
        <taxon>Pleocyemata</taxon>
        <taxon>Anomura</taxon>
        <taxon>Galatheoidea</taxon>
        <taxon>Porcellanidae</taxon>
        <taxon>Petrolisthes</taxon>
    </lineage>
</organism>
<comment type="caution">
    <text evidence="2">The sequence shown here is derived from an EMBL/GenBank/DDBJ whole genome shotgun (WGS) entry which is preliminary data.</text>
</comment>
<evidence type="ECO:0000256" key="1">
    <source>
        <dbReference type="SAM" id="MobiDB-lite"/>
    </source>
</evidence>
<dbReference type="SUPFAM" id="SSF101967">
    <property type="entry name" value="Adhesin YadA, collagen-binding domain"/>
    <property type="match status" value="1"/>
</dbReference>
<protein>
    <submittedName>
        <fullName evidence="2">Uncharacterized protein</fullName>
    </submittedName>
</protein>